<dbReference type="PANTHER" id="PTHR46951">
    <property type="entry name" value="BED-TYPE DOMAIN-CONTAINING PROTEIN"/>
    <property type="match status" value="1"/>
</dbReference>
<sequence>MAAATSVEVSNDVHDHGTLVNAARNRVQCRYCPKEVTGFSHLKYHLGQLSGDVKPCEDVPENVKILMRSRQFSWKEDKCPPQRSYTVIPLRPTTVEEKFEFVL</sequence>
<comment type="caution">
    <text evidence="1">The sequence shown here is derived from an EMBL/GenBank/DDBJ whole genome shotgun (WGS) entry which is preliminary data.</text>
</comment>
<reference evidence="1 2" key="1">
    <citation type="submission" date="2020-06" db="EMBL/GenBank/DDBJ databases">
        <title>Transcriptomic and genomic resources for Thalictrum thalictroides and T. hernandezii: Facilitating candidate gene discovery in an emerging model plant lineage.</title>
        <authorList>
            <person name="Arias T."/>
            <person name="Riano-Pachon D.M."/>
            <person name="Di Stilio V.S."/>
        </authorList>
    </citation>
    <scope>NUCLEOTIDE SEQUENCE [LARGE SCALE GENOMIC DNA]</scope>
    <source>
        <strain evidence="2">cv. WT478/WT964</strain>
        <tissue evidence="1">Leaves</tissue>
    </source>
</reference>
<dbReference type="PANTHER" id="PTHR46951:SF2">
    <property type="entry name" value="BED-TYPE DOMAIN-CONTAINING PROTEIN"/>
    <property type="match status" value="1"/>
</dbReference>
<dbReference type="OrthoDB" id="1740973at2759"/>
<proteinExistence type="predicted"/>
<protein>
    <submittedName>
        <fullName evidence="1">Zinc finger protein</fullName>
    </submittedName>
</protein>
<dbReference type="AlphaFoldDB" id="A0A7J6UZR2"/>
<dbReference type="Proteomes" id="UP000554482">
    <property type="component" value="Unassembled WGS sequence"/>
</dbReference>
<evidence type="ECO:0000313" key="2">
    <source>
        <dbReference type="Proteomes" id="UP000554482"/>
    </source>
</evidence>
<gene>
    <name evidence="1" type="ORF">FRX31_032288</name>
</gene>
<evidence type="ECO:0000313" key="1">
    <source>
        <dbReference type="EMBL" id="KAF5178127.1"/>
    </source>
</evidence>
<keyword evidence="2" id="KW-1185">Reference proteome</keyword>
<accession>A0A7J6UZR2</accession>
<organism evidence="1 2">
    <name type="scientific">Thalictrum thalictroides</name>
    <name type="common">Rue-anemone</name>
    <name type="synonym">Anemone thalictroides</name>
    <dbReference type="NCBI Taxonomy" id="46969"/>
    <lineage>
        <taxon>Eukaryota</taxon>
        <taxon>Viridiplantae</taxon>
        <taxon>Streptophyta</taxon>
        <taxon>Embryophyta</taxon>
        <taxon>Tracheophyta</taxon>
        <taxon>Spermatophyta</taxon>
        <taxon>Magnoliopsida</taxon>
        <taxon>Ranunculales</taxon>
        <taxon>Ranunculaceae</taxon>
        <taxon>Thalictroideae</taxon>
        <taxon>Thalictrum</taxon>
    </lineage>
</organism>
<name>A0A7J6UZR2_THATH</name>
<dbReference type="EMBL" id="JABWDY010040410">
    <property type="protein sequence ID" value="KAF5178127.1"/>
    <property type="molecule type" value="Genomic_DNA"/>
</dbReference>